<dbReference type="Proteomes" id="UP000789831">
    <property type="component" value="Unassembled WGS sequence"/>
</dbReference>
<gene>
    <name evidence="2" type="ORF">AGERDE_LOCUS3173</name>
</gene>
<proteinExistence type="predicted"/>
<accession>A0A9N8WAC7</accession>
<dbReference type="EMBL" id="CAJVPL010000294">
    <property type="protein sequence ID" value="CAG8479768.1"/>
    <property type="molecule type" value="Genomic_DNA"/>
</dbReference>
<dbReference type="AlphaFoldDB" id="A0A9N8WAC7"/>
<evidence type="ECO:0000256" key="1">
    <source>
        <dbReference type="SAM" id="MobiDB-lite"/>
    </source>
</evidence>
<evidence type="ECO:0000313" key="3">
    <source>
        <dbReference type="Proteomes" id="UP000789831"/>
    </source>
</evidence>
<organism evidence="2 3">
    <name type="scientific">Ambispora gerdemannii</name>
    <dbReference type="NCBI Taxonomy" id="144530"/>
    <lineage>
        <taxon>Eukaryota</taxon>
        <taxon>Fungi</taxon>
        <taxon>Fungi incertae sedis</taxon>
        <taxon>Mucoromycota</taxon>
        <taxon>Glomeromycotina</taxon>
        <taxon>Glomeromycetes</taxon>
        <taxon>Archaeosporales</taxon>
        <taxon>Ambisporaceae</taxon>
        <taxon>Ambispora</taxon>
    </lineage>
</organism>
<protein>
    <submittedName>
        <fullName evidence="2">1631_t:CDS:1</fullName>
    </submittedName>
</protein>
<feature type="compositionally biased region" description="Basic and acidic residues" evidence="1">
    <location>
        <begin position="25"/>
        <end position="35"/>
    </location>
</feature>
<evidence type="ECO:0000313" key="2">
    <source>
        <dbReference type="EMBL" id="CAG8479768.1"/>
    </source>
</evidence>
<keyword evidence="3" id="KW-1185">Reference proteome</keyword>
<comment type="caution">
    <text evidence="2">The sequence shown here is derived from an EMBL/GenBank/DDBJ whole genome shotgun (WGS) entry which is preliminary data.</text>
</comment>
<dbReference type="OrthoDB" id="10423480at2759"/>
<feature type="region of interest" description="Disordered" evidence="1">
    <location>
        <begin position="16"/>
        <end position="35"/>
    </location>
</feature>
<sequence>MSQTITISPRISLSSSSIKSYEQTSPKERVSIHTREPPVTRSIVPIKAECQESKVQHNLSRFNSSTMMNPGLHRYISPKNRNKLARYNSSDSKVSLTEKRGSLIFTNFFDRLRQEEKKVNLEIKRRSETLITKSISPLIGPSKHNSYSGRTNVSFC</sequence>
<reference evidence="2" key="1">
    <citation type="submission" date="2021-06" db="EMBL/GenBank/DDBJ databases">
        <authorList>
            <person name="Kallberg Y."/>
            <person name="Tangrot J."/>
            <person name="Rosling A."/>
        </authorList>
    </citation>
    <scope>NUCLEOTIDE SEQUENCE</scope>
    <source>
        <strain evidence="2">MT106</strain>
    </source>
</reference>
<name>A0A9N8WAC7_9GLOM</name>